<organism evidence="5 6">
    <name type="scientific">Candidatus Doudnabacteria bacterium RIFCSPHIGHO2_01_FULL_46_24</name>
    <dbReference type="NCBI Taxonomy" id="1817825"/>
    <lineage>
        <taxon>Bacteria</taxon>
        <taxon>Candidatus Doudnaibacteriota</taxon>
    </lineage>
</organism>
<dbReference type="AlphaFoldDB" id="A0A1F5NU85"/>
<dbReference type="InterPro" id="IPR017853">
    <property type="entry name" value="GH"/>
</dbReference>
<evidence type="ECO:0000313" key="5">
    <source>
        <dbReference type="EMBL" id="OGE81229.1"/>
    </source>
</evidence>
<evidence type="ECO:0000256" key="1">
    <source>
        <dbReference type="ARBA" id="ARBA00022801"/>
    </source>
</evidence>
<keyword evidence="3" id="KW-0472">Membrane</keyword>
<keyword evidence="2" id="KW-0326">Glycosidase</keyword>
<keyword evidence="1" id="KW-0378">Hydrolase</keyword>
<dbReference type="InterPro" id="IPR013529">
    <property type="entry name" value="Glyco_hydro_42_N"/>
</dbReference>
<dbReference type="Pfam" id="PF02449">
    <property type="entry name" value="Glyco_hydro_42"/>
    <property type="match status" value="1"/>
</dbReference>
<dbReference type="STRING" id="1817825.A2720_01680"/>
<keyword evidence="3" id="KW-1133">Transmembrane helix</keyword>
<sequence length="328" mass="38663">MTKKILIVIVIAVVLPLAYFYFQFQPSPNPQFGLSFSTSHAQYLGFDWKEMYLDMLNDLRPKKLRLMAYWELIEPKQGQFDFQTMDEMVIEAGKRDIDVILAIGRKLPRWPECHQPAWYAGLTEEQQRQGQLTMIEQVVSHFRQFDAIKIWQVENEPLFEFGKACPKIEAGLVREEIAIIKKSDSRPVLLSDSGEQGNWAQTVRLGADIFGSTMYRTVYSERWGYYKYPLPAWFFRIKAGWLRKFTGIEKVIGVELQAEPWFVKEIFQTELTDQFALMNPKIFEANVNYAKKAGFEENYLWGVEWWYWLAKEKNDWGMWNQAKQLLAE</sequence>
<evidence type="ECO:0000256" key="2">
    <source>
        <dbReference type="ARBA" id="ARBA00023295"/>
    </source>
</evidence>
<evidence type="ECO:0000259" key="4">
    <source>
        <dbReference type="Pfam" id="PF02449"/>
    </source>
</evidence>
<protein>
    <recommendedName>
        <fullName evidence="4">Glycoside hydrolase family 42 N-terminal domain-containing protein</fullName>
    </recommendedName>
</protein>
<comment type="caution">
    <text evidence="5">The sequence shown here is derived from an EMBL/GenBank/DDBJ whole genome shotgun (WGS) entry which is preliminary data.</text>
</comment>
<feature type="domain" description="Glycoside hydrolase family 42 N-terminal" evidence="4">
    <location>
        <begin position="70"/>
        <end position="116"/>
    </location>
</feature>
<gene>
    <name evidence="5" type="ORF">A2720_01680</name>
</gene>
<evidence type="ECO:0000313" key="6">
    <source>
        <dbReference type="Proteomes" id="UP000178892"/>
    </source>
</evidence>
<name>A0A1F5NU85_9BACT</name>
<dbReference type="GO" id="GO:0004565">
    <property type="term" value="F:beta-galactosidase activity"/>
    <property type="evidence" value="ECO:0007669"/>
    <property type="project" value="InterPro"/>
</dbReference>
<dbReference type="EMBL" id="MFEL01000010">
    <property type="protein sequence ID" value="OGE81229.1"/>
    <property type="molecule type" value="Genomic_DNA"/>
</dbReference>
<accession>A0A1F5NU85</accession>
<reference evidence="5 6" key="1">
    <citation type="journal article" date="2016" name="Nat. Commun.">
        <title>Thousands of microbial genomes shed light on interconnected biogeochemical processes in an aquifer system.</title>
        <authorList>
            <person name="Anantharaman K."/>
            <person name="Brown C.T."/>
            <person name="Hug L.A."/>
            <person name="Sharon I."/>
            <person name="Castelle C.J."/>
            <person name="Probst A.J."/>
            <person name="Thomas B.C."/>
            <person name="Singh A."/>
            <person name="Wilkins M.J."/>
            <person name="Karaoz U."/>
            <person name="Brodie E.L."/>
            <person name="Williams K.H."/>
            <person name="Hubbard S.S."/>
            <person name="Banfield J.F."/>
        </authorList>
    </citation>
    <scope>NUCLEOTIDE SEQUENCE [LARGE SCALE GENOMIC DNA]</scope>
</reference>
<evidence type="ECO:0000256" key="3">
    <source>
        <dbReference type="SAM" id="Phobius"/>
    </source>
</evidence>
<keyword evidence="3" id="KW-0812">Transmembrane</keyword>
<dbReference type="Proteomes" id="UP000178892">
    <property type="component" value="Unassembled WGS sequence"/>
</dbReference>
<dbReference type="Gene3D" id="3.20.20.80">
    <property type="entry name" value="Glycosidases"/>
    <property type="match status" value="1"/>
</dbReference>
<dbReference type="GO" id="GO:0005975">
    <property type="term" value="P:carbohydrate metabolic process"/>
    <property type="evidence" value="ECO:0007669"/>
    <property type="project" value="InterPro"/>
</dbReference>
<feature type="transmembrane region" description="Helical" evidence="3">
    <location>
        <begin position="5"/>
        <end position="22"/>
    </location>
</feature>
<dbReference type="GO" id="GO:0009341">
    <property type="term" value="C:beta-galactosidase complex"/>
    <property type="evidence" value="ECO:0007669"/>
    <property type="project" value="InterPro"/>
</dbReference>
<dbReference type="SUPFAM" id="SSF51445">
    <property type="entry name" value="(Trans)glycosidases"/>
    <property type="match status" value="1"/>
</dbReference>
<proteinExistence type="predicted"/>